<dbReference type="KEGG" id="adv:DJ533_10765"/>
<accession>A0A2S2FDG0</accession>
<keyword evidence="1" id="KW-0238">DNA-binding</keyword>
<dbReference type="AlphaFoldDB" id="A0A2S2FDG0"/>
<organism evidence="1 2">
    <name type="scientific">Acinetobacter defluvii</name>
    <dbReference type="NCBI Taxonomy" id="1871111"/>
    <lineage>
        <taxon>Bacteria</taxon>
        <taxon>Pseudomonadati</taxon>
        <taxon>Pseudomonadota</taxon>
        <taxon>Gammaproteobacteria</taxon>
        <taxon>Moraxellales</taxon>
        <taxon>Moraxellaceae</taxon>
        <taxon>Acinetobacter</taxon>
    </lineage>
</organism>
<dbReference type="EMBL" id="CP029397">
    <property type="protein sequence ID" value="AWL29013.1"/>
    <property type="molecule type" value="Genomic_DNA"/>
</dbReference>
<name>A0A2S2FDG0_9GAMM</name>
<protein>
    <submittedName>
        <fullName evidence="1">DNA-binding protein</fullName>
    </submittedName>
</protein>
<dbReference type="OrthoDB" id="6702412at2"/>
<evidence type="ECO:0000313" key="1">
    <source>
        <dbReference type="EMBL" id="AWL29013.1"/>
    </source>
</evidence>
<proteinExistence type="predicted"/>
<evidence type="ECO:0000313" key="2">
    <source>
        <dbReference type="Proteomes" id="UP000245977"/>
    </source>
</evidence>
<sequence length="95" mass="10334">MGALQEYLIVVESNKPPHVTIGQNIGGAVVKELKEVEVKLVSAAQLAKIYNLSVNTIRDKLVSINQGTAGKCLYNPQLAHNVLTTKNQRGRPRAN</sequence>
<reference evidence="1" key="1">
    <citation type="submission" date="2019-08" db="EMBL/GenBank/DDBJ databases">
        <title>The complete genome of Acinetobacter defluvii strain WCHAD010030.</title>
        <authorList>
            <person name="Hu Y."/>
            <person name="Qin J."/>
            <person name="Feng Y."/>
            <person name="Zong Z."/>
        </authorList>
    </citation>
    <scope>NUCLEOTIDE SEQUENCE</scope>
    <source>
        <strain evidence="1">WCHA30</strain>
    </source>
</reference>
<keyword evidence="2" id="KW-1185">Reference proteome</keyword>
<dbReference type="STRING" id="1871111.GCA_001704615_01218"/>
<gene>
    <name evidence="1" type="ORF">DJ533_10765</name>
</gene>
<dbReference type="RefSeq" id="WP_065995093.1">
    <property type="nucleotide sequence ID" value="NZ_CP029397.2"/>
</dbReference>
<dbReference type="Proteomes" id="UP000245977">
    <property type="component" value="Chromosome"/>
</dbReference>
<dbReference type="GO" id="GO:0003677">
    <property type="term" value="F:DNA binding"/>
    <property type="evidence" value="ECO:0007669"/>
    <property type="project" value="UniProtKB-KW"/>
</dbReference>